<protein>
    <submittedName>
        <fullName evidence="1">Uncharacterized protein</fullName>
    </submittedName>
</protein>
<dbReference type="EMBL" id="JAWQEG010008047">
    <property type="protein sequence ID" value="KAK3851104.1"/>
    <property type="molecule type" value="Genomic_DNA"/>
</dbReference>
<dbReference type="Proteomes" id="UP001286313">
    <property type="component" value="Unassembled WGS sequence"/>
</dbReference>
<proteinExistence type="predicted"/>
<evidence type="ECO:0000313" key="2">
    <source>
        <dbReference type="Proteomes" id="UP001286313"/>
    </source>
</evidence>
<comment type="caution">
    <text evidence="1">The sequence shown here is derived from an EMBL/GenBank/DDBJ whole genome shotgun (WGS) entry which is preliminary data.</text>
</comment>
<evidence type="ECO:0000313" key="1">
    <source>
        <dbReference type="EMBL" id="KAK3851104.1"/>
    </source>
</evidence>
<dbReference type="AlphaFoldDB" id="A0AAE1BL26"/>
<keyword evidence="2" id="KW-1185">Reference proteome</keyword>
<gene>
    <name evidence="1" type="ORF">Pcinc_042231</name>
</gene>
<accession>A0AAE1BL26</accession>
<organism evidence="1 2">
    <name type="scientific">Petrolisthes cinctipes</name>
    <name type="common">Flat porcelain crab</name>
    <dbReference type="NCBI Taxonomy" id="88211"/>
    <lineage>
        <taxon>Eukaryota</taxon>
        <taxon>Metazoa</taxon>
        <taxon>Ecdysozoa</taxon>
        <taxon>Arthropoda</taxon>
        <taxon>Crustacea</taxon>
        <taxon>Multicrustacea</taxon>
        <taxon>Malacostraca</taxon>
        <taxon>Eumalacostraca</taxon>
        <taxon>Eucarida</taxon>
        <taxon>Decapoda</taxon>
        <taxon>Pleocyemata</taxon>
        <taxon>Anomura</taxon>
        <taxon>Galatheoidea</taxon>
        <taxon>Porcellanidae</taxon>
        <taxon>Petrolisthes</taxon>
    </lineage>
</organism>
<reference evidence="1" key="1">
    <citation type="submission" date="2023-10" db="EMBL/GenBank/DDBJ databases">
        <title>Genome assemblies of two species of porcelain crab, Petrolisthes cinctipes and Petrolisthes manimaculis (Anomura: Porcellanidae).</title>
        <authorList>
            <person name="Angst P."/>
        </authorList>
    </citation>
    <scope>NUCLEOTIDE SEQUENCE</scope>
    <source>
        <strain evidence="1">PB745_01</strain>
        <tissue evidence="1">Gill</tissue>
    </source>
</reference>
<sequence>MACVNMLESGTGCQRHCLCNLRLGCLGGGIPSLSPHQHSPEGHEELVGPSLTAAEGLLTHRLLHSLSSCCEQE</sequence>
<name>A0AAE1BL26_PETCI</name>